<reference evidence="2" key="1">
    <citation type="submission" date="2021-05" db="EMBL/GenBank/DDBJ databases">
        <title>The genome of the haptophyte Pavlova lutheri (Diacronema luteri, Pavlovales) - a model for lipid biosynthesis in eukaryotic algae.</title>
        <authorList>
            <person name="Hulatt C.J."/>
            <person name="Posewitz M.C."/>
        </authorList>
    </citation>
    <scope>NUCLEOTIDE SEQUENCE</scope>
    <source>
        <strain evidence="2">NIVA-4/92</strain>
    </source>
</reference>
<proteinExistence type="predicted"/>
<dbReference type="Proteomes" id="UP000751190">
    <property type="component" value="Unassembled WGS sequence"/>
</dbReference>
<comment type="caution">
    <text evidence="2">The sequence shown here is derived from an EMBL/GenBank/DDBJ whole genome shotgun (WGS) entry which is preliminary data.</text>
</comment>
<organism evidence="2 3">
    <name type="scientific">Diacronema lutheri</name>
    <name type="common">Unicellular marine alga</name>
    <name type="synonym">Monochrysis lutheri</name>
    <dbReference type="NCBI Taxonomy" id="2081491"/>
    <lineage>
        <taxon>Eukaryota</taxon>
        <taxon>Haptista</taxon>
        <taxon>Haptophyta</taxon>
        <taxon>Pavlovophyceae</taxon>
        <taxon>Pavlovales</taxon>
        <taxon>Pavlovaceae</taxon>
        <taxon>Diacronema</taxon>
    </lineage>
</organism>
<feature type="region of interest" description="Disordered" evidence="1">
    <location>
        <begin position="201"/>
        <end position="234"/>
    </location>
</feature>
<sequence>MLNSLLGLCGASVDEKAELQPKVKESESTRPTPWAMVDSLSSRVMSLAGREAPDPEFDSAKKLLAEPALLSVAQGGGAPAEMARFATSSDGSMLTWQSLALQSNMPKFSGAISLASITRVERPPVGGGVTSWLGRAQTPTIAIHHSSPSEQLRVEASSEVQRDEYAAALDRVSTKLRAKHAEVKSQGKLARHATKELEMMSKRQNAEKRKSEIMQSMQNSGGMKHTAMAMASRS</sequence>
<accession>A0A8J6CCV8</accession>
<evidence type="ECO:0000256" key="1">
    <source>
        <dbReference type="SAM" id="MobiDB-lite"/>
    </source>
</evidence>
<evidence type="ECO:0000313" key="3">
    <source>
        <dbReference type="Proteomes" id="UP000751190"/>
    </source>
</evidence>
<dbReference type="OrthoDB" id="10433895at2759"/>
<feature type="compositionally biased region" description="Basic and acidic residues" evidence="1">
    <location>
        <begin position="201"/>
        <end position="212"/>
    </location>
</feature>
<evidence type="ECO:0000313" key="2">
    <source>
        <dbReference type="EMBL" id="KAG8470287.1"/>
    </source>
</evidence>
<keyword evidence="3" id="KW-1185">Reference proteome</keyword>
<gene>
    <name evidence="2" type="ORF">KFE25_008708</name>
</gene>
<name>A0A8J6CCV8_DIALT</name>
<protein>
    <submittedName>
        <fullName evidence="2">Uncharacterized protein</fullName>
    </submittedName>
</protein>
<dbReference type="EMBL" id="JAGTXO010000001">
    <property type="protein sequence ID" value="KAG8470287.1"/>
    <property type="molecule type" value="Genomic_DNA"/>
</dbReference>
<dbReference type="AlphaFoldDB" id="A0A8J6CCV8"/>